<reference evidence="2 3" key="1">
    <citation type="submission" date="2022-01" db="EMBL/GenBank/DDBJ databases">
        <authorList>
            <person name="Xiong W."/>
            <person name="Schranz E."/>
        </authorList>
    </citation>
    <scope>NUCLEOTIDE SEQUENCE [LARGE SCALE GENOMIC DNA]</scope>
</reference>
<protein>
    <submittedName>
        <fullName evidence="2">Uncharacterized protein</fullName>
    </submittedName>
</protein>
<dbReference type="Proteomes" id="UP001157418">
    <property type="component" value="Unassembled WGS sequence"/>
</dbReference>
<dbReference type="AlphaFoldDB" id="A0AAU9M4M5"/>
<evidence type="ECO:0000313" key="3">
    <source>
        <dbReference type="Proteomes" id="UP001157418"/>
    </source>
</evidence>
<evidence type="ECO:0000313" key="2">
    <source>
        <dbReference type="EMBL" id="CAH1420466.1"/>
    </source>
</evidence>
<feature type="region of interest" description="Disordered" evidence="1">
    <location>
        <begin position="61"/>
        <end position="97"/>
    </location>
</feature>
<comment type="caution">
    <text evidence="2">The sequence shown here is derived from an EMBL/GenBank/DDBJ whole genome shotgun (WGS) entry which is preliminary data.</text>
</comment>
<accession>A0AAU9M4M5</accession>
<gene>
    <name evidence="2" type="ORF">LVIROSA_LOCUS7929</name>
</gene>
<organism evidence="2 3">
    <name type="scientific">Lactuca virosa</name>
    <dbReference type="NCBI Taxonomy" id="75947"/>
    <lineage>
        <taxon>Eukaryota</taxon>
        <taxon>Viridiplantae</taxon>
        <taxon>Streptophyta</taxon>
        <taxon>Embryophyta</taxon>
        <taxon>Tracheophyta</taxon>
        <taxon>Spermatophyta</taxon>
        <taxon>Magnoliopsida</taxon>
        <taxon>eudicotyledons</taxon>
        <taxon>Gunneridae</taxon>
        <taxon>Pentapetalae</taxon>
        <taxon>asterids</taxon>
        <taxon>campanulids</taxon>
        <taxon>Asterales</taxon>
        <taxon>Asteraceae</taxon>
        <taxon>Cichorioideae</taxon>
        <taxon>Cichorieae</taxon>
        <taxon>Lactucinae</taxon>
        <taxon>Lactuca</taxon>
    </lineage>
</organism>
<dbReference type="EMBL" id="CAKMRJ010001084">
    <property type="protein sequence ID" value="CAH1420466.1"/>
    <property type="molecule type" value="Genomic_DNA"/>
</dbReference>
<evidence type="ECO:0000256" key="1">
    <source>
        <dbReference type="SAM" id="MobiDB-lite"/>
    </source>
</evidence>
<feature type="compositionally biased region" description="Basic and acidic residues" evidence="1">
    <location>
        <begin position="61"/>
        <end position="78"/>
    </location>
</feature>
<name>A0AAU9M4M5_9ASTR</name>
<keyword evidence="3" id="KW-1185">Reference proteome</keyword>
<proteinExistence type="predicted"/>
<sequence length="97" mass="11211">MKSRFSDTMTNARKESAKLAKAKNVNASGDMSLLKPFNPKWIRSEYWEKMIDEVWNTDKWKRKSESGKANRSKMEHGSISKHCCGSIPISHHRDKLS</sequence>